<gene>
    <name evidence="17" type="ORF">G9U52_36650</name>
</gene>
<dbReference type="RefSeq" id="WP_166157755.1">
    <property type="nucleotide sequence ID" value="NZ_JAAOIW010000029.1"/>
</dbReference>
<dbReference type="Pfam" id="PF00512">
    <property type="entry name" value="HisKA"/>
    <property type="match status" value="1"/>
</dbReference>
<dbReference type="Proteomes" id="UP001165962">
    <property type="component" value="Unassembled WGS sequence"/>
</dbReference>
<evidence type="ECO:0000256" key="10">
    <source>
        <dbReference type="ARBA" id="ARBA00022840"/>
    </source>
</evidence>
<evidence type="ECO:0000256" key="14">
    <source>
        <dbReference type="SAM" id="Phobius"/>
    </source>
</evidence>
<dbReference type="Pfam" id="PF02518">
    <property type="entry name" value="HATPase_c"/>
    <property type="match status" value="1"/>
</dbReference>
<reference evidence="17" key="1">
    <citation type="submission" date="2020-03" db="EMBL/GenBank/DDBJ databases">
        <title>Draft sequencing of Paenibacilllus sp. S3N08.</title>
        <authorList>
            <person name="Kim D.-U."/>
        </authorList>
    </citation>
    <scope>NUCLEOTIDE SEQUENCE</scope>
    <source>
        <strain evidence="17">S3N08</strain>
    </source>
</reference>
<keyword evidence="10" id="KW-0067">ATP-binding</keyword>
<dbReference type="Pfam" id="PF00672">
    <property type="entry name" value="HAMP"/>
    <property type="match status" value="1"/>
</dbReference>
<evidence type="ECO:0000256" key="9">
    <source>
        <dbReference type="ARBA" id="ARBA00022777"/>
    </source>
</evidence>
<evidence type="ECO:0000256" key="6">
    <source>
        <dbReference type="ARBA" id="ARBA00022679"/>
    </source>
</evidence>
<dbReference type="Gene3D" id="6.10.340.10">
    <property type="match status" value="1"/>
</dbReference>
<dbReference type="InterPro" id="IPR003594">
    <property type="entry name" value="HATPase_dom"/>
</dbReference>
<dbReference type="PROSITE" id="PS50109">
    <property type="entry name" value="HIS_KIN"/>
    <property type="match status" value="1"/>
</dbReference>
<protein>
    <recommendedName>
        <fullName evidence="3">histidine kinase</fullName>
        <ecNumber evidence="3">2.7.13.3</ecNumber>
    </recommendedName>
</protein>
<dbReference type="PROSITE" id="PS50885">
    <property type="entry name" value="HAMP"/>
    <property type="match status" value="1"/>
</dbReference>
<keyword evidence="8" id="KW-0547">Nucleotide-binding</keyword>
<feature type="domain" description="Histidine kinase" evidence="15">
    <location>
        <begin position="202"/>
        <end position="419"/>
    </location>
</feature>
<comment type="caution">
    <text evidence="17">The sequence shown here is derived from an EMBL/GenBank/DDBJ whole genome shotgun (WGS) entry which is preliminary data.</text>
</comment>
<dbReference type="SMART" id="SM00388">
    <property type="entry name" value="HisKA"/>
    <property type="match status" value="1"/>
</dbReference>
<name>A0ABX0JH33_9BACL</name>
<keyword evidence="11 14" id="KW-1133">Transmembrane helix</keyword>
<evidence type="ECO:0000313" key="18">
    <source>
        <dbReference type="Proteomes" id="UP001165962"/>
    </source>
</evidence>
<feature type="transmembrane region" description="Helical" evidence="14">
    <location>
        <begin position="107"/>
        <end position="126"/>
    </location>
</feature>
<feature type="domain" description="HAMP" evidence="16">
    <location>
        <begin position="128"/>
        <end position="180"/>
    </location>
</feature>
<dbReference type="PANTHER" id="PTHR45528">
    <property type="entry name" value="SENSOR HISTIDINE KINASE CPXA"/>
    <property type="match status" value="1"/>
</dbReference>
<dbReference type="InterPro" id="IPR050398">
    <property type="entry name" value="HssS/ArlS-like"/>
</dbReference>
<keyword evidence="13 14" id="KW-0472">Membrane</keyword>
<dbReference type="PRINTS" id="PR00344">
    <property type="entry name" value="BCTRLSENSOR"/>
</dbReference>
<evidence type="ECO:0000256" key="2">
    <source>
        <dbReference type="ARBA" id="ARBA00004651"/>
    </source>
</evidence>
<evidence type="ECO:0000259" key="15">
    <source>
        <dbReference type="PROSITE" id="PS50109"/>
    </source>
</evidence>
<evidence type="ECO:0000256" key="1">
    <source>
        <dbReference type="ARBA" id="ARBA00000085"/>
    </source>
</evidence>
<keyword evidence="7 14" id="KW-0812">Transmembrane</keyword>
<dbReference type="GO" id="GO:0016301">
    <property type="term" value="F:kinase activity"/>
    <property type="evidence" value="ECO:0007669"/>
    <property type="project" value="UniProtKB-KW"/>
</dbReference>
<dbReference type="InterPro" id="IPR036097">
    <property type="entry name" value="HisK_dim/P_sf"/>
</dbReference>
<organism evidence="17 18">
    <name type="scientific">Paenibacillus agricola</name>
    <dbReference type="NCBI Taxonomy" id="2716264"/>
    <lineage>
        <taxon>Bacteria</taxon>
        <taxon>Bacillati</taxon>
        <taxon>Bacillota</taxon>
        <taxon>Bacilli</taxon>
        <taxon>Bacillales</taxon>
        <taxon>Paenibacillaceae</taxon>
        <taxon>Paenibacillus</taxon>
    </lineage>
</organism>
<accession>A0ABX0JH33</accession>
<proteinExistence type="predicted"/>
<dbReference type="InterPro" id="IPR005467">
    <property type="entry name" value="His_kinase_dom"/>
</dbReference>
<sequence>MDINEASIISEAENISKQLSTQVGSTVDIYDKKGQRLSYGSAPNMAINNSEDLVKAMNGGISFTTNFTGDNVIVSLSYPIKESIVGIVRYYKDYTELYNYNQKFKRMTSLFASVIFVFIFVTSYIFSGKITKPIIKLAEASEEVSKGNFNVDIDISLQDEIGHLSSRFKMMVYKISEQIDIIKQDRDMLKEVQMQNKFFFDNVTHELKTPLTTITGYAQAIEDLGIKDDEFTRKGLACIINESNRLNNMVIELIELSKASSKKFSYDFADINMSELIKETCEEMLIKGRKYNIAIKCHTPDNLYLTGDKDRLKEVMINLIDNSIKYGNVNSVIHIYADQQQNDVFITVKDQGVGIPEEFIKKVFDPFFRISKQSSRESGSAGLGLAIVKEIVERHNGNIEIISRLNQGTEVILRFGSDVI</sequence>
<evidence type="ECO:0000256" key="4">
    <source>
        <dbReference type="ARBA" id="ARBA00022475"/>
    </source>
</evidence>
<dbReference type="Gene3D" id="1.10.287.130">
    <property type="match status" value="1"/>
</dbReference>
<evidence type="ECO:0000256" key="8">
    <source>
        <dbReference type="ARBA" id="ARBA00022741"/>
    </source>
</evidence>
<dbReference type="InterPro" id="IPR004358">
    <property type="entry name" value="Sig_transdc_His_kin-like_C"/>
</dbReference>
<evidence type="ECO:0000256" key="12">
    <source>
        <dbReference type="ARBA" id="ARBA00023012"/>
    </source>
</evidence>
<evidence type="ECO:0000313" key="17">
    <source>
        <dbReference type="EMBL" id="NHN35258.1"/>
    </source>
</evidence>
<keyword evidence="4" id="KW-1003">Cell membrane</keyword>
<dbReference type="CDD" id="cd00082">
    <property type="entry name" value="HisKA"/>
    <property type="match status" value="1"/>
</dbReference>
<dbReference type="SUPFAM" id="SSF158472">
    <property type="entry name" value="HAMP domain-like"/>
    <property type="match status" value="1"/>
</dbReference>
<dbReference type="EC" id="2.7.13.3" evidence="3"/>
<evidence type="ECO:0000256" key="7">
    <source>
        <dbReference type="ARBA" id="ARBA00022692"/>
    </source>
</evidence>
<dbReference type="InterPro" id="IPR036890">
    <property type="entry name" value="HATPase_C_sf"/>
</dbReference>
<dbReference type="PANTHER" id="PTHR45528:SF10">
    <property type="entry name" value="METHYL-ACCEPTING CHEMOTAXIS PROTEIN"/>
    <property type="match status" value="1"/>
</dbReference>
<dbReference type="CDD" id="cd06225">
    <property type="entry name" value="HAMP"/>
    <property type="match status" value="1"/>
</dbReference>
<comment type="catalytic activity">
    <reaction evidence="1">
        <text>ATP + protein L-histidine = ADP + protein N-phospho-L-histidine.</text>
        <dbReference type="EC" id="2.7.13.3"/>
    </reaction>
</comment>
<evidence type="ECO:0000256" key="5">
    <source>
        <dbReference type="ARBA" id="ARBA00022553"/>
    </source>
</evidence>
<evidence type="ECO:0000259" key="16">
    <source>
        <dbReference type="PROSITE" id="PS50885"/>
    </source>
</evidence>
<dbReference type="InterPro" id="IPR003660">
    <property type="entry name" value="HAMP_dom"/>
</dbReference>
<dbReference type="Gene3D" id="3.30.565.10">
    <property type="entry name" value="Histidine kinase-like ATPase, C-terminal domain"/>
    <property type="match status" value="1"/>
</dbReference>
<keyword evidence="9 17" id="KW-0418">Kinase</keyword>
<dbReference type="SUPFAM" id="SSF55874">
    <property type="entry name" value="ATPase domain of HSP90 chaperone/DNA topoisomerase II/histidine kinase"/>
    <property type="match status" value="1"/>
</dbReference>
<keyword evidence="12" id="KW-0902">Two-component regulatory system</keyword>
<keyword evidence="18" id="KW-1185">Reference proteome</keyword>
<dbReference type="SMART" id="SM00304">
    <property type="entry name" value="HAMP"/>
    <property type="match status" value="1"/>
</dbReference>
<dbReference type="SMART" id="SM00387">
    <property type="entry name" value="HATPase_c"/>
    <property type="match status" value="1"/>
</dbReference>
<keyword evidence="6" id="KW-0808">Transferase</keyword>
<comment type="subcellular location">
    <subcellularLocation>
        <location evidence="2">Cell membrane</location>
        <topology evidence="2">Multi-pass membrane protein</topology>
    </subcellularLocation>
</comment>
<evidence type="ECO:0000256" key="11">
    <source>
        <dbReference type="ARBA" id="ARBA00022989"/>
    </source>
</evidence>
<keyword evidence="5" id="KW-0597">Phosphoprotein</keyword>
<dbReference type="EMBL" id="JAAOIW010000029">
    <property type="protein sequence ID" value="NHN35258.1"/>
    <property type="molecule type" value="Genomic_DNA"/>
</dbReference>
<dbReference type="InterPro" id="IPR003661">
    <property type="entry name" value="HisK_dim/P_dom"/>
</dbReference>
<dbReference type="CDD" id="cd00075">
    <property type="entry name" value="HATPase"/>
    <property type="match status" value="1"/>
</dbReference>
<evidence type="ECO:0000256" key="3">
    <source>
        <dbReference type="ARBA" id="ARBA00012438"/>
    </source>
</evidence>
<evidence type="ECO:0000256" key="13">
    <source>
        <dbReference type="ARBA" id="ARBA00023136"/>
    </source>
</evidence>
<dbReference type="SUPFAM" id="SSF47384">
    <property type="entry name" value="Homodimeric domain of signal transducing histidine kinase"/>
    <property type="match status" value="1"/>
</dbReference>